<dbReference type="InterPro" id="IPR012675">
    <property type="entry name" value="Beta-grasp_dom_sf"/>
</dbReference>
<sequence length="350" mass="37961">MKIIRLQPSGKDLAVDEGDTVLATLERHGYALPNNCRAGACGECRCKVLSGTFDQGLVMDMALGEEDRAAGYGLMCMAKPISDVLEIEFGTADGQPKLFPPRENVYCVVTDKIARTPSIVELRLRPLGEPLRYWPGQYVTLGDKSRGRPERCYSIAGIPNRENEIVLQVTRVEGGATSMWIHDELKAGQTVAINGPYGTFIGDPAADTPVLCLASGSGLAPITSLASAAFLRGGFRQPATILFSARTRADVYEEGLFAYLKARFRNFDFKYTLTGEPNPGGLSGRIPALLPTLYPDLSRHSVYIAGSPGFVEDCTAAVRALGLPEDRLHTEGFYSQVIPETPNQERLIAS</sequence>
<dbReference type="InterPro" id="IPR017927">
    <property type="entry name" value="FAD-bd_FR_type"/>
</dbReference>
<dbReference type="InterPro" id="IPR050415">
    <property type="entry name" value="MRET"/>
</dbReference>
<dbReference type="Gene3D" id="3.10.20.30">
    <property type="match status" value="1"/>
</dbReference>
<dbReference type="PANTHER" id="PTHR47354">
    <property type="entry name" value="NADH OXIDOREDUCTASE HCR"/>
    <property type="match status" value="1"/>
</dbReference>
<evidence type="ECO:0000313" key="4">
    <source>
        <dbReference type="Proteomes" id="UP000219621"/>
    </source>
</evidence>
<dbReference type="PROSITE" id="PS51384">
    <property type="entry name" value="FAD_FR"/>
    <property type="match status" value="1"/>
</dbReference>
<dbReference type="GO" id="GO:0016491">
    <property type="term" value="F:oxidoreductase activity"/>
    <property type="evidence" value="ECO:0007669"/>
    <property type="project" value="InterPro"/>
</dbReference>
<dbReference type="PANTHER" id="PTHR47354:SF5">
    <property type="entry name" value="PROTEIN RFBI"/>
    <property type="match status" value="1"/>
</dbReference>
<dbReference type="Pfam" id="PF00111">
    <property type="entry name" value="Fer2"/>
    <property type="match status" value="1"/>
</dbReference>
<dbReference type="Gene3D" id="2.40.30.10">
    <property type="entry name" value="Translation factors"/>
    <property type="match status" value="1"/>
</dbReference>
<dbReference type="RefSeq" id="WP_097281392.1">
    <property type="nucleotide sequence ID" value="NZ_OCNJ01000014.1"/>
</dbReference>
<keyword evidence="4" id="KW-1185">Reference proteome</keyword>
<dbReference type="Proteomes" id="UP000219621">
    <property type="component" value="Unassembled WGS sequence"/>
</dbReference>
<dbReference type="SUPFAM" id="SSF63380">
    <property type="entry name" value="Riboflavin synthase domain-like"/>
    <property type="match status" value="1"/>
</dbReference>
<gene>
    <name evidence="3" type="ORF">SAMN05421508_11462</name>
</gene>
<dbReference type="InterPro" id="IPR036010">
    <property type="entry name" value="2Fe-2S_ferredoxin-like_sf"/>
</dbReference>
<evidence type="ECO:0000313" key="3">
    <source>
        <dbReference type="EMBL" id="SOE00839.1"/>
    </source>
</evidence>
<dbReference type="Pfam" id="PF00970">
    <property type="entry name" value="FAD_binding_6"/>
    <property type="match status" value="1"/>
</dbReference>
<dbReference type="AlphaFoldDB" id="A0A286H0G6"/>
<dbReference type="EMBL" id="OCNJ01000014">
    <property type="protein sequence ID" value="SOE00839.1"/>
    <property type="molecule type" value="Genomic_DNA"/>
</dbReference>
<dbReference type="PRINTS" id="PR00410">
    <property type="entry name" value="PHEHYDRXLASE"/>
</dbReference>
<protein>
    <submittedName>
        <fullName evidence="3">CDP-4-dehydro-6-deoxyglucose reductase</fullName>
    </submittedName>
</protein>
<dbReference type="CDD" id="cd00207">
    <property type="entry name" value="fer2"/>
    <property type="match status" value="1"/>
</dbReference>
<dbReference type="InterPro" id="IPR008333">
    <property type="entry name" value="Cbr1-like_FAD-bd_dom"/>
</dbReference>
<evidence type="ECO:0000259" key="2">
    <source>
        <dbReference type="PROSITE" id="PS51384"/>
    </source>
</evidence>
<feature type="domain" description="FAD-binding FR-type" evidence="2">
    <location>
        <begin position="102"/>
        <end position="203"/>
    </location>
</feature>
<dbReference type="InterPro" id="IPR001041">
    <property type="entry name" value="2Fe-2S_ferredoxin-type"/>
</dbReference>
<dbReference type="OrthoDB" id="9806195at2"/>
<proteinExistence type="predicted"/>
<evidence type="ECO:0000259" key="1">
    <source>
        <dbReference type="PROSITE" id="PS51085"/>
    </source>
</evidence>
<feature type="domain" description="2Fe-2S ferredoxin-type" evidence="1">
    <location>
        <begin position="2"/>
        <end position="93"/>
    </location>
</feature>
<dbReference type="GO" id="GO:0051536">
    <property type="term" value="F:iron-sulfur cluster binding"/>
    <property type="evidence" value="ECO:0007669"/>
    <property type="project" value="InterPro"/>
</dbReference>
<dbReference type="InterPro" id="IPR001433">
    <property type="entry name" value="OxRdtase_FAD/NAD-bd"/>
</dbReference>
<dbReference type="PROSITE" id="PS51085">
    <property type="entry name" value="2FE2S_FER_2"/>
    <property type="match status" value="1"/>
</dbReference>
<reference evidence="3 4" key="1">
    <citation type="submission" date="2017-09" db="EMBL/GenBank/DDBJ databases">
        <authorList>
            <person name="Ehlers B."/>
            <person name="Leendertz F.H."/>
        </authorList>
    </citation>
    <scope>NUCLEOTIDE SEQUENCE [LARGE SCALE GENOMIC DNA]</scope>
    <source>
        <strain evidence="3 4">USBA 140</strain>
    </source>
</reference>
<dbReference type="SUPFAM" id="SSF54292">
    <property type="entry name" value="2Fe-2S ferredoxin-like"/>
    <property type="match status" value="1"/>
</dbReference>
<accession>A0A286H0G6</accession>
<dbReference type="Pfam" id="PF00175">
    <property type="entry name" value="NAD_binding_1"/>
    <property type="match status" value="1"/>
</dbReference>
<dbReference type="InterPro" id="IPR039261">
    <property type="entry name" value="FNR_nucleotide-bd"/>
</dbReference>
<organism evidence="3 4">
    <name type="scientific">Caenispirillum bisanense</name>
    <dbReference type="NCBI Taxonomy" id="414052"/>
    <lineage>
        <taxon>Bacteria</taxon>
        <taxon>Pseudomonadati</taxon>
        <taxon>Pseudomonadota</taxon>
        <taxon>Alphaproteobacteria</taxon>
        <taxon>Rhodospirillales</taxon>
        <taxon>Novispirillaceae</taxon>
        <taxon>Caenispirillum</taxon>
    </lineage>
</organism>
<dbReference type="InterPro" id="IPR017938">
    <property type="entry name" value="Riboflavin_synthase-like_b-brl"/>
</dbReference>
<dbReference type="CDD" id="cd06187">
    <property type="entry name" value="O2ase_reductase_like"/>
    <property type="match status" value="1"/>
</dbReference>
<dbReference type="SUPFAM" id="SSF52343">
    <property type="entry name" value="Ferredoxin reductase-like, C-terminal NADP-linked domain"/>
    <property type="match status" value="1"/>
</dbReference>
<dbReference type="Gene3D" id="3.40.50.80">
    <property type="entry name" value="Nucleotide-binding domain of ferredoxin-NADP reductase (FNR) module"/>
    <property type="match status" value="1"/>
</dbReference>
<name>A0A286H0G6_9PROT</name>